<dbReference type="Gene3D" id="1.10.1050.10">
    <property type="entry name" value="Ribosomal Protein S4 Delta 41, Chain A, domain 1"/>
    <property type="match status" value="1"/>
</dbReference>
<dbReference type="SMART" id="SM01390">
    <property type="entry name" value="Ribosomal_S4"/>
    <property type="match status" value="1"/>
</dbReference>
<dbReference type="AlphaFoldDB" id="A0AA35R0I1"/>
<dbReference type="GO" id="GO:0042274">
    <property type="term" value="P:ribosomal small subunit biogenesis"/>
    <property type="evidence" value="ECO:0007669"/>
    <property type="project" value="TreeGrafter"/>
</dbReference>
<dbReference type="GO" id="GO:0006412">
    <property type="term" value="P:translation"/>
    <property type="evidence" value="ECO:0007669"/>
    <property type="project" value="InterPro"/>
</dbReference>
<dbReference type="SUPFAM" id="SSF55174">
    <property type="entry name" value="Alpha-L RNA-binding motif"/>
    <property type="match status" value="1"/>
</dbReference>
<evidence type="ECO:0000259" key="8">
    <source>
        <dbReference type="SMART" id="SM00363"/>
    </source>
</evidence>
<protein>
    <submittedName>
        <fullName evidence="10">30S ribosomal protein S4</fullName>
    </submittedName>
</protein>
<evidence type="ECO:0000313" key="10">
    <source>
        <dbReference type="EMBL" id="CAI7998714.1"/>
    </source>
</evidence>
<keyword evidence="4 10" id="KW-0689">Ribosomal protein</keyword>
<accession>A0AA35R0I1</accession>
<dbReference type="Pfam" id="PF01479">
    <property type="entry name" value="S4"/>
    <property type="match status" value="1"/>
</dbReference>
<evidence type="ECO:0000256" key="5">
    <source>
        <dbReference type="ARBA" id="ARBA00023274"/>
    </source>
</evidence>
<dbReference type="PANTHER" id="PTHR11831">
    <property type="entry name" value="30S 40S RIBOSOMAL PROTEIN"/>
    <property type="match status" value="1"/>
</dbReference>
<evidence type="ECO:0000256" key="1">
    <source>
        <dbReference type="ARBA" id="ARBA00007465"/>
    </source>
</evidence>
<gene>
    <name evidence="10" type="ORF">GBAR_LOCUS2509</name>
</gene>
<evidence type="ECO:0000256" key="2">
    <source>
        <dbReference type="ARBA" id="ARBA00022730"/>
    </source>
</evidence>
<dbReference type="GO" id="GO:0019843">
    <property type="term" value="F:rRNA binding"/>
    <property type="evidence" value="ECO:0007669"/>
    <property type="project" value="UniProtKB-KW"/>
</dbReference>
<dbReference type="Proteomes" id="UP001174909">
    <property type="component" value="Unassembled WGS sequence"/>
</dbReference>
<dbReference type="NCBIfam" id="TIGR01017">
    <property type="entry name" value="rpsD_bact"/>
    <property type="match status" value="1"/>
</dbReference>
<dbReference type="CDD" id="cd00165">
    <property type="entry name" value="S4"/>
    <property type="match status" value="1"/>
</dbReference>
<feature type="domain" description="RNA-binding S4" evidence="8">
    <location>
        <begin position="106"/>
        <end position="169"/>
    </location>
</feature>
<dbReference type="EMBL" id="CASHTH010000353">
    <property type="protein sequence ID" value="CAI7998714.1"/>
    <property type="molecule type" value="Genomic_DNA"/>
</dbReference>
<dbReference type="InterPro" id="IPR022801">
    <property type="entry name" value="Ribosomal_uS4"/>
</dbReference>
<evidence type="ECO:0000256" key="3">
    <source>
        <dbReference type="ARBA" id="ARBA00022884"/>
    </source>
</evidence>
<dbReference type="Pfam" id="PF00163">
    <property type="entry name" value="Ribosomal_S4"/>
    <property type="match status" value="1"/>
</dbReference>
<dbReference type="PROSITE" id="PS50889">
    <property type="entry name" value="S4"/>
    <property type="match status" value="1"/>
</dbReference>
<comment type="caution">
    <text evidence="10">The sequence shown here is derived from an EMBL/GenBank/DDBJ whole genome shotgun (WGS) entry which is preliminary data.</text>
</comment>
<evidence type="ECO:0000313" key="11">
    <source>
        <dbReference type="Proteomes" id="UP001174909"/>
    </source>
</evidence>
<dbReference type="HAMAP" id="MF_01306_B">
    <property type="entry name" value="Ribosomal_uS4_B"/>
    <property type="match status" value="1"/>
</dbReference>
<dbReference type="FunFam" id="3.10.290.10:FF:000001">
    <property type="entry name" value="30S ribosomal protein S4"/>
    <property type="match status" value="1"/>
</dbReference>
<organism evidence="10 11">
    <name type="scientific">Geodia barretti</name>
    <name type="common">Barrett's horny sponge</name>
    <dbReference type="NCBI Taxonomy" id="519541"/>
    <lineage>
        <taxon>Eukaryota</taxon>
        <taxon>Metazoa</taxon>
        <taxon>Porifera</taxon>
        <taxon>Demospongiae</taxon>
        <taxon>Heteroscleromorpha</taxon>
        <taxon>Tetractinellida</taxon>
        <taxon>Astrophorina</taxon>
        <taxon>Geodiidae</taxon>
        <taxon>Geodia</taxon>
    </lineage>
</organism>
<sequence>MARNTDPVCKICKSQGEKLFLKGERCYTPKCAVDRSRDSSGRRGASGPPGGQRRRRRLSDHGIQLRAKQKARHIYGIYEKQFRGMFDEAARLEGVTGVNLLKLLERRLDNVVYRAGFATSRPQARQAVNHGHIQVNGRKVDIASFIVKPGDVVSWREPSKSSGLYKAANDNVGRRRQATNWITVDSENLTAAIDSTPNEDDVDSTIDTRLITEYYSRR</sequence>
<evidence type="ECO:0000256" key="7">
    <source>
        <dbReference type="SAM" id="MobiDB-lite"/>
    </source>
</evidence>
<keyword evidence="3 6" id="KW-0694">RNA-binding</keyword>
<keyword evidence="2" id="KW-0699">rRNA-binding</keyword>
<proteinExistence type="inferred from homology"/>
<dbReference type="InterPro" id="IPR005709">
    <property type="entry name" value="Ribosomal_uS4_bac-type"/>
</dbReference>
<dbReference type="NCBIfam" id="NF003717">
    <property type="entry name" value="PRK05327.1"/>
    <property type="match status" value="1"/>
</dbReference>
<dbReference type="InterPro" id="IPR002942">
    <property type="entry name" value="S4_RNA-bd"/>
</dbReference>
<name>A0AA35R0I1_GEOBA</name>
<feature type="domain" description="Small ribosomal subunit protein uS4 N-terminal" evidence="9">
    <location>
        <begin position="3"/>
        <end position="105"/>
    </location>
</feature>
<dbReference type="GO" id="GO:0015935">
    <property type="term" value="C:small ribosomal subunit"/>
    <property type="evidence" value="ECO:0007669"/>
    <property type="project" value="InterPro"/>
</dbReference>
<reference evidence="10" key="1">
    <citation type="submission" date="2023-03" db="EMBL/GenBank/DDBJ databases">
        <authorList>
            <person name="Steffen K."/>
            <person name="Cardenas P."/>
        </authorList>
    </citation>
    <scope>NUCLEOTIDE SEQUENCE</scope>
</reference>
<keyword evidence="5" id="KW-0687">Ribonucleoprotein</keyword>
<dbReference type="InterPro" id="IPR036986">
    <property type="entry name" value="S4_RNA-bd_sf"/>
</dbReference>
<keyword evidence="11" id="KW-1185">Reference proteome</keyword>
<dbReference type="SMART" id="SM00363">
    <property type="entry name" value="S4"/>
    <property type="match status" value="1"/>
</dbReference>
<comment type="similarity">
    <text evidence="1">Belongs to the universal ribosomal protein uS4 family.</text>
</comment>
<dbReference type="PANTHER" id="PTHR11831:SF4">
    <property type="entry name" value="SMALL RIBOSOMAL SUBUNIT PROTEIN US4M"/>
    <property type="match status" value="1"/>
</dbReference>
<evidence type="ECO:0000256" key="6">
    <source>
        <dbReference type="PROSITE-ProRule" id="PRU00182"/>
    </source>
</evidence>
<evidence type="ECO:0000256" key="4">
    <source>
        <dbReference type="ARBA" id="ARBA00022980"/>
    </source>
</evidence>
<dbReference type="Gene3D" id="3.10.290.10">
    <property type="entry name" value="RNA-binding S4 domain"/>
    <property type="match status" value="1"/>
</dbReference>
<dbReference type="GO" id="GO:0003735">
    <property type="term" value="F:structural constituent of ribosome"/>
    <property type="evidence" value="ECO:0007669"/>
    <property type="project" value="InterPro"/>
</dbReference>
<dbReference type="InterPro" id="IPR001912">
    <property type="entry name" value="Ribosomal_uS4_N"/>
</dbReference>
<evidence type="ECO:0000259" key="9">
    <source>
        <dbReference type="SMART" id="SM01390"/>
    </source>
</evidence>
<feature type="region of interest" description="Disordered" evidence="7">
    <location>
        <begin position="33"/>
        <end position="63"/>
    </location>
</feature>